<keyword evidence="1" id="KW-1133">Transmembrane helix</keyword>
<comment type="caution">
    <text evidence="2">The sequence shown here is derived from an EMBL/GenBank/DDBJ whole genome shotgun (WGS) entry which is preliminary data.</text>
</comment>
<organism evidence="2 3">
    <name type="scientific">Lentisphaera araneosa HTCC2155</name>
    <dbReference type="NCBI Taxonomy" id="313628"/>
    <lineage>
        <taxon>Bacteria</taxon>
        <taxon>Pseudomonadati</taxon>
        <taxon>Lentisphaerota</taxon>
        <taxon>Lentisphaeria</taxon>
        <taxon>Lentisphaerales</taxon>
        <taxon>Lentisphaeraceae</taxon>
        <taxon>Lentisphaera</taxon>
    </lineage>
</organism>
<protein>
    <submittedName>
        <fullName evidence="2">Uncharacterized protein</fullName>
    </submittedName>
</protein>
<keyword evidence="3" id="KW-1185">Reference proteome</keyword>
<dbReference type="Proteomes" id="UP000004947">
    <property type="component" value="Unassembled WGS sequence"/>
</dbReference>
<evidence type="ECO:0000256" key="1">
    <source>
        <dbReference type="SAM" id="Phobius"/>
    </source>
</evidence>
<proteinExistence type="predicted"/>
<gene>
    <name evidence="2" type="ORF">LNTAR_10666</name>
</gene>
<feature type="transmembrane region" description="Helical" evidence="1">
    <location>
        <begin position="12"/>
        <end position="31"/>
    </location>
</feature>
<keyword evidence="1" id="KW-0812">Transmembrane</keyword>
<name>A6DIT6_9BACT</name>
<dbReference type="STRING" id="313628.LNTAR_10666"/>
<accession>A6DIT6</accession>
<dbReference type="EMBL" id="ABCK01000005">
    <property type="protein sequence ID" value="EDM28372.1"/>
    <property type="molecule type" value="Genomic_DNA"/>
</dbReference>
<dbReference type="OrthoDB" id="9795612at2"/>
<evidence type="ECO:0000313" key="2">
    <source>
        <dbReference type="EMBL" id="EDM28372.1"/>
    </source>
</evidence>
<reference evidence="2 3" key="1">
    <citation type="journal article" date="2010" name="J. Bacteriol.">
        <title>Genome sequence of Lentisphaera araneosa HTCC2155T, the type species of the order Lentisphaerales in the phylum Lentisphaerae.</title>
        <authorList>
            <person name="Thrash J.C."/>
            <person name="Cho J.C."/>
            <person name="Vergin K.L."/>
            <person name="Morris R.M."/>
            <person name="Giovannoni S.J."/>
        </authorList>
    </citation>
    <scope>NUCLEOTIDE SEQUENCE [LARGE SCALE GENOMIC DNA]</scope>
    <source>
        <strain evidence="2 3">HTCC2155</strain>
    </source>
</reference>
<sequence length="165" mass="18493">MHLKKHFTKTDLLVILAIFCVIGIFTIPALSTNSDRRAPHPCNINLKKVSIAMQMYFSDGSETVFPTNTKFSYLDQNSHIAKVFGLDASILTCPAKRKHGDHVYSIDKAIQGLEIRKWESTDSLIGYDSTKKGNVDVHIPANKAYGLFGDGHIEPILENKERAYK</sequence>
<keyword evidence="1" id="KW-0472">Membrane</keyword>
<evidence type="ECO:0000313" key="3">
    <source>
        <dbReference type="Proteomes" id="UP000004947"/>
    </source>
</evidence>
<dbReference type="RefSeq" id="WP_007277814.1">
    <property type="nucleotide sequence ID" value="NZ_ABCK01000005.1"/>
</dbReference>
<dbReference type="AlphaFoldDB" id="A6DIT6"/>